<feature type="region of interest" description="Disordered" evidence="3">
    <location>
        <begin position="209"/>
        <end position="252"/>
    </location>
</feature>
<organism evidence="5 6">
    <name type="scientific">Plantactinospora endophytica</name>
    <dbReference type="NCBI Taxonomy" id="673535"/>
    <lineage>
        <taxon>Bacteria</taxon>
        <taxon>Bacillati</taxon>
        <taxon>Actinomycetota</taxon>
        <taxon>Actinomycetes</taxon>
        <taxon>Micromonosporales</taxon>
        <taxon>Micromonosporaceae</taxon>
        <taxon>Plantactinospora</taxon>
    </lineage>
</organism>
<dbReference type="EMBL" id="BONW01000008">
    <property type="protein sequence ID" value="GIG87007.1"/>
    <property type="molecule type" value="Genomic_DNA"/>
</dbReference>
<keyword evidence="1" id="KW-0489">Methyltransferase</keyword>
<dbReference type="Gene3D" id="3.40.50.150">
    <property type="entry name" value="Vaccinia Virus protein VP39"/>
    <property type="match status" value="1"/>
</dbReference>
<gene>
    <name evidence="5" type="ORF">Pen02_19430</name>
</gene>
<evidence type="ECO:0000256" key="3">
    <source>
        <dbReference type="SAM" id="MobiDB-lite"/>
    </source>
</evidence>
<evidence type="ECO:0000313" key="6">
    <source>
        <dbReference type="Proteomes" id="UP000646749"/>
    </source>
</evidence>
<evidence type="ECO:0000256" key="2">
    <source>
        <dbReference type="ARBA" id="ARBA00022679"/>
    </source>
</evidence>
<protein>
    <recommendedName>
        <fullName evidence="4">Methyltransferase domain-containing protein</fullName>
    </recommendedName>
</protein>
<dbReference type="InterPro" id="IPR041698">
    <property type="entry name" value="Methyltransf_25"/>
</dbReference>
<feature type="compositionally biased region" description="Low complexity" evidence="3">
    <location>
        <begin position="232"/>
        <end position="252"/>
    </location>
</feature>
<evidence type="ECO:0000256" key="1">
    <source>
        <dbReference type="ARBA" id="ARBA00022603"/>
    </source>
</evidence>
<dbReference type="InterPro" id="IPR029063">
    <property type="entry name" value="SAM-dependent_MTases_sf"/>
</dbReference>
<accession>A0ABQ4DX33</accession>
<evidence type="ECO:0000313" key="5">
    <source>
        <dbReference type="EMBL" id="GIG87007.1"/>
    </source>
</evidence>
<dbReference type="PANTHER" id="PTHR43861">
    <property type="entry name" value="TRANS-ACONITATE 2-METHYLTRANSFERASE-RELATED"/>
    <property type="match status" value="1"/>
</dbReference>
<proteinExistence type="predicted"/>
<feature type="domain" description="Methyltransferase" evidence="4">
    <location>
        <begin position="66"/>
        <end position="156"/>
    </location>
</feature>
<name>A0ABQ4DX33_9ACTN</name>
<dbReference type="Pfam" id="PF13649">
    <property type="entry name" value="Methyltransf_25"/>
    <property type="match status" value="1"/>
</dbReference>
<dbReference type="SUPFAM" id="SSF53335">
    <property type="entry name" value="S-adenosyl-L-methionine-dependent methyltransferases"/>
    <property type="match status" value="1"/>
</dbReference>
<dbReference type="Proteomes" id="UP000646749">
    <property type="component" value="Unassembled WGS sequence"/>
</dbReference>
<evidence type="ECO:0000259" key="4">
    <source>
        <dbReference type="Pfam" id="PF13649"/>
    </source>
</evidence>
<reference evidence="5 6" key="1">
    <citation type="submission" date="2021-01" db="EMBL/GenBank/DDBJ databases">
        <title>Whole genome shotgun sequence of Plantactinospora endophytica NBRC 110450.</title>
        <authorList>
            <person name="Komaki H."/>
            <person name="Tamura T."/>
        </authorList>
    </citation>
    <scope>NUCLEOTIDE SEQUENCE [LARGE SCALE GENOMIC DNA]</scope>
    <source>
        <strain evidence="5 6">NBRC 110450</strain>
    </source>
</reference>
<keyword evidence="6" id="KW-1185">Reference proteome</keyword>
<dbReference type="CDD" id="cd02440">
    <property type="entry name" value="AdoMet_MTases"/>
    <property type="match status" value="1"/>
</dbReference>
<sequence length="252" mass="27869">MTNAFLRAVAHLFRIPVRVLIRSNPRMNSVWWNAQYRLGFWRYLDGMSDGEMPLSLIETWAPRPAILDLGCGTSVNLPLAPGRYRHYHGVDLSSRAIEAARALGRPDTSFEVADIRTFDTAERYDAILLREVIYYLTEDESAALLRRLPAMLTPRGRIVVQIYDVTRAEEFVRVIRTCGLSVTEEVPARLGDGPAVAFFVLTRPDDAERVDGRARDGSVGWDPAEPTGGPGRAADPAARVRPGPAAPTTAVP</sequence>
<comment type="caution">
    <text evidence="5">The sequence shown here is derived from an EMBL/GenBank/DDBJ whole genome shotgun (WGS) entry which is preliminary data.</text>
</comment>
<keyword evidence="2" id="KW-0808">Transferase</keyword>
<dbReference type="PANTHER" id="PTHR43861:SF1">
    <property type="entry name" value="TRANS-ACONITATE 2-METHYLTRANSFERASE"/>
    <property type="match status" value="1"/>
</dbReference>